<keyword evidence="1" id="KW-1133">Transmembrane helix</keyword>
<evidence type="ECO:0000313" key="3">
    <source>
        <dbReference type="Proteomes" id="UP000054047"/>
    </source>
</evidence>
<gene>
    <name evidence="2" type="ORF">ANCDUO_17670</name>
</gene>
<feature type="transmembrane region" description="Helical" evidence="1">
    <location>
        <begin position="36"/>
        <end position="58"/>
    </location>
</feature>
<feature type="non-terminal residue" evidence="2">
    <location>
        <position position="1"/>
    </location>
</feature>
<name>A0A0C2FUD3_9BILA</name>
<keyword evidence="3" id="KW-1185">Reference proteome</keyword>
<dbReference type="EMBL" id="KN744190">
    <property type="protein sequence ID" value="KIH52230.1"/>
    <property type="molecule type" value="Genomic_DNA"/>
</dbReference>
<proteinExistence type="predicted"/>
<evidence type="ECO:0000256" key="1">
    <source>
        <dbReference type="SAM" id="Phobius"/>
    </source>
</evidence>
<protein>
    <submittedName>
        <fullName evidence="2">Uncharacterized protein</fullName>
    </submittedName>
</protein>
<dbReference type="AlphaFoldDB" id="A0A0C2FUD3"/>
<reference evidence="2 3" key="1">
    <citation type="submission" date="2013-12" db="EMBL/GenBank/DDBJ databases">
        <title>Draft genome of the parsitic nematode Ancylostoma duodenale.</title>
        <authorList>
            <person name="Mitreva M."/>
        </authorList>
    </citation>
    <scope>NUCLEOTIDE SEQUENCE [LARGE SCALE GENOMIC DNA]</scope>
    <source>
        <strain evidence="2 3">Zhejiang</strain>
    </source>
</reference>
<dbReference type="Proteomes" id="UP000054047">
    <property type="component" value="Unassembled WGS sequence"/>
</dbReference>
<evidence type="ECO:0000313" key="2">
    <source>
        <dbReference type="EMBL" id="KIH52230.1"/>
    </source>
</evidence>
<keyword evidence="1" id="KW-0472">Membrane</keyword>
<organism evidence="2 3">
    <name type="scientific">Ancylostoma duodenale</name>
    <dbReference type="NCBI Taxonomy" id="51022"/>
    <lineage>
        <taxon>Eukaryota</taxon>
        <taxon>Metazoa</taxon>
        <taxon>Ecdysozoa</taxon>
        <taxon>Nematoda</taxon>
        <taxon>Chromadorea</taxon>
        <taxon>Rhabditida</taxon>
        <taxon>Rhabditina</taxon>
        <taxon>Rhabditomorpha</taxon>
        <taxon>Strongyloidea</taxon>
        <taxon>Ancylostomatidae</taxon>
        <taxon>Ancylostomatinae</taxon>
        <taxon>Ancylostoma</taxon>
    </lineage>
</organism>
<sequence length="67" mass="7718">LVFSIAPPQVVSRSQHDPDAVIQLIRRFAERHLIELLLGQCCAIYFYFMISFEVHLAVQFVPLSTEN</sequence>
<keyword evidence="1" id="KW-0812">Transmembrane</keyword>
<accession>A0A0C2FUD3</accession>